<dbReference type="Proteomes" id="UP000717585">
    <property type="component" value="Unassembled WGS sequence"/>
</dbReference>
<organism evidence="5 6">
    <name type="scientific">Carpediemonas membranifera</name>
    <dbReference type="NCBI Taxonomy" id="201153"/>
    <lineage>
        <taxon>Eukaryota</taxon>
        <taxon>Metamonada</taxon>
        <taxon>Carpediemonas-like organisms</taxon>
        <taxon>Carpediemonas</taxon>
    </lineage>
</organism>
<dbReference type="InterPro" id="IPR019775">
    <property type="entry name" value="WD40_repeat_CS"/>
</dbReference>
<feature type="repeat" description="WD" evidence="3">
    <location>
        <begin position="241"/>
        <end position="282"/>
    </location>
</feature>
<feature type="region of interest" description="Disordered" evidence="4">
    <location>
        <begin position="453"/>
        <end position="497"/>
    </location>
</feature>
<feature type="repeat" description="WD" evidence="3">
    <location>
        <begin position="325"/>
        <end position="356"/>
    </location>
</feature>
<dbReference type="SMART" id="SM00320">
    <property type="entry name" value="WD40"/>
    <property type="match status" value="6"/>
</dbReference>
<dbReference type="SUPFAM" id="SSF50998">
    <property type="entry name" value="Quinoprotein alcohol dehydrogenase-like"/>
    <property type="match status" value="1"/>
</dbReference>
<dbReference type="PANTHER" id="PTHR22847:SF637">
    <property type="entry name" value="WD REPEAT DOMAIN 5B"/>
    <property type="match status" value="1"/>
</dbReference>
<accession>A0A8J6B8R3</accession>
<dbReference type="InterPro" id="IPR020472">
    <property type="entry name" value="WD40_PAC1"/>
</dbReference>
<sequence length="497" mass="53436">MGVADFTRVLAHLLAAKVLPKEFRMYLTTPNLVIWMNRGELFASGLSEVDSLLTLWNARRGSSCVQTLKGHSGDVVAAMSGDTVVTTPIYLSMKDSESLFKLWDPTGKCRRTCNNGARVHCFAMSKNWAMVALCKSSGPINVYHVPTGELLTSLAIEDGGIQALAFSPDGTKLALGKSALHPLEVWDIHDVMHSECIVKVGMPPCYFDAVEFTADSMKLVTGGDQVLRVYDVATGRLDHKLRGHVGNIRSVACSPDGSLVASGSIDRTINIWHSKTWQCVQTLKGHAHQVLSVAFAPDGKTLASGSGDGTAVIWDTTTWQRVQTLSGHTRGLQSVAYSPNSCMLVTGSYDSTAKLWAIGRTAAFTAEFSELCSRSAAAADISLPSDDSPAFLSDLATLLLHFLTTGVPKTFEMRLSHPACTVFSDDRGNLVSDASDPTLGASLHAFNCRSHPSVKVSTSNLPPDNRFVRAPRVSSTPSKFPGTRPSSRSTPTSTPLY</sequence>
<keyword evidence="1 3" id="KW-0853">WD repeat</keyword>
<dbReference type="EMBL" id="JAHDYR010000038">
    <property type="protein sequence ID" value="KAG9392352.1"/>
    <property type="molecule type" value="Genomic_DNA"/>
</dbReference>
<dbReference type="Gene3D" id="2.130.10.10">
    <property type="entry name" value="YVTN repeat-like/Quinoprotein amine dehydrogenase"/>
    <property type="match status" value="3"/>
</dbReference>
<comment type="caution">
    <text evidence="5">The sequence shown here is derived from an EMBL/GenBank/DDBJ whole genome shotgun (WGS) entry which is preliminary data.</text>
</comment>
<feature type="compositionally biased region" description="Low complexity" evidence="4">
    <location>
        <begin position="481"/>
        <end position="497"/>
    </location>
</feature>
<dbReference type="Pfam" id="PF00400">
    <property type="entry name" value="WD40"/>
    <property type="match status" value="3"/>
</dbReference>
<evidence type="ECO:0008006" key="7">
    <source>
        <dbReference type="Google" id="ProtNLM"/>
    </source>
</evidence>
<keyword evidence="2" id="KW-0677">Repeat</keyword>
<protein>
    <recommendedName>
        <fullName evidence="7">Guanine nucleotide-binding protein subunit beta-like protein</fullName>
    </recommendedName>
</protein>
<evidence type="ECO:0000256" key="2">
    <source>
        <dbReference type="ARBA" id="ARBA00022737"/>
    </source>
</evidence>
<dbReference type="OrthoDB" id="1068471at2759"/>
<dbReference type="PROSITE" id="PS00678">
    <property type="entry name" value="WD_REPEATS_1"/>
    <property type="match status" value="1"/>
</dbReference>
<proteinExistence type="predicted"/>
<evidence type="ECO:0000256" key="1">
    <source>
        <dbReference type="ARBA" id="ARBA00022574"/>
    </source>
</evidence>
<evidence type="ECO:0000256" key="3">
    <source>
        <dbReference type="PROSITE-ProRule" id="PRU00221"/>
    </source>
</evidence>
<dbReference type="InterPro" id="IPR001680">
    <property type="entry name" value="WD40_rpt"/>
</dbReference>
<evidence type="ECO:0000256" key="4">
    <source>
        <dbReference type="SAM" id="MobiDB-lite"/>
    </source>
</evidence>
<dbReference type="PRINTS" id="PR00320">
    <property type="entry name" value="GPROTEINBRPT"/>
</dbReference>
<dbReference type="InterPro" id="IPR015943">
    <property type="entry name" value="WD40/YVTN_repeat-like_dom_sf"/>
</dbReference>
<keyword evidence="6" id="KW-1185">Reference proteome</keyword>
<dbReference type="PROSITE" id="PS50082">
    <property type="entry name" value="WD_REPEATS_2"/>
    <property type="match status" value="3"/>
</dbReference>
<dbReference type="InterPro" id="IPR011047">
    <property type="entry name" value="Quinoprotein_ADH-like_sf"/>
</dbReference>
<reference evidence="5" key="1">
    <citation type="submission" date="2021-05" db="EMBL/GenBank/DDBJ databases">
        <title>A free-living protist that lacks canonical eukaryotic 1 DNA replication and segregation systems.</title>
        <authorList>
            <person name="Salas-Leiva D.E."/>
            <person name="Tromer E.C."/>
            <person name="Curtis B.A."/>
            <person name="Jerlstrom-Hultqvist J."/>
            <person name="Kolisko M."/>
            <person name="Yi Z."/>
            <person name="Salas-Leiva J.S."/>
            <person name="Gallot-Lavallee L."/>
            <person name="Kops G.J.P.L."/>
            <person name="Archibald J.M."/>
            <person name="Simpson A.G.B."/>
            <person name="Roger A.J."/>
        </authorList>
    </citation>
    <scope>NUCLEOTIDE SEQUENCE</scope>
    <source>
        <strain evidence="5">BICM</strain>
    </source>
</reference>
<dbReference type="AlphaFoldDB" id="A0A8J6B8R3"/>
<name>A0A8J6B8R3_9EUKA</name>
<dbReference type="GO" id="GO:1990234">
    <property type="term" value="C:transferase complex"/>
    <property type="evidence" value="ECO:0007669"/>
    <property type="project" value="UniProtKB-ARBA"/>
</dbReference>
<evidence type="ECO:0000313" key="5">
    <source>
        <dbReference type="EMBL" id="KAG9392352.1"/>
    </source>
</evidence>
<dbReference type="CDD" id="cd00200">
    <property type="entry name" value="WD40"/>
    <property type="match status" value="1"/>
</dbReference>
<dbReference type="PROSITE" id="PS50294">
    <property type="entry name" value="WD_REPEATS_REGION"/>
    <property type="match status" value="3"/>
</dbReference>
<feature type="repeat" description="WD" evidence="3">
    <location>
        <begin position="283"/>
        <end position="324"/>
    </location>
</feature>
<evidence type="ECO:0000313" key="6">
    <source>
        <dbReference type="Proteomes" id="UP000717585"/>
    </source>
</evidence>
<gene>
    <name evidence="5" type="ORF">J8273_5342</name>
</gene>
<dbReference type="PANTHER" id="PTHR22847">
    <property type="entry name" value="WD40 REPEAT PROTEIN"/>
    <property type="match status" value="1"/>
</dbReference>